<keyword evidence="5" id="KW-1133">Transmembrane helix</keyword>
<feature type="domain" description="VWFC" evidence="7">
    <location>
        <begin position="353"/>
        <end position="414"/>
    </location>
</feature>
<keyword evidence="3" id="KW-1015">Disulfide bond</keyword>
<reference evidence="10" key="1">
    <citation type="submission" date="2017-02" db="UniProtKB">
        <authorList>
            <consortium name="WormBaseParasite"/>
        </authorList>
    </citation>
    <scope>IDENTIFICATION</scope>
</reference>
<evidence type="ECO:0000256" key="5">
    <source>
        <dbReference type="SAM" id="Phobius"/>
    </source>
</evidence>
<evidence type="ECO:0000256" key="4">
    <source>
        <dbReference type="SAM" id="MobiDB-lite"/>
    </source>
</evidence>
<dbReference type="STRING" id="174720.A0A0N5BXB2"/>
<evidence type="ECO:0000313" key="10">
    <source>
        <dbReference type="WBParaSite" id="SPAL_0001044500.1"/>
    </source>
</evidence>
<evidence type="ECO:0000313" key="9">
    <source>
        <dbReference type="Proteomes" id="UP000046392"/>
    </source>
</evidence>
<feature type="domain" description="VWFC" evidence="7">
    <location>
        <begin position="629"/>
        <end position="689"/>
    </location>
</feature>
<dbReference type="SUPFAM" id="SSF57184">
    <property type="entry name" value="Growth factor receptor domain"/>
    <property type="match status" value="1"/>
</dbReference>
<dbReference type="InterPro" id="IPR001007">
    <property type="entry name" value="VWF_dom"/>
</dbReference>
<dbReference type="Pfam" id="PF02822">
    <property type="entry name" value="Antistasin"/>
    <property type="match status" value="3"/>
</dbReference>
<feature type="domain" description="Antistasin-like" evidence="8">
    <location>
        <begin position="474"/>
        <end position="502"/>
    </location>
</feature>
<feature type="signal peptide" evidence="6">
    <location>
        <begin position="1"/>
        <end position="27"/>
    </location>
</feature>
<dbReference type="GO" id="GO:0005576">
    <property type="term" value="C:extracellular region"/>
    <property type="evidence" value="ECO:0007669"/>
    <property type="project" value="InterPro"/>
</dbReference>
<dbReference type="InterPro" id="IPR009030">
    <property type="entry name" value="Growth_fac_rcpt_cys_sf"/>
</dbReference>
<dbReference type="PROSITE" id="PS50184">
    <property type="entry name" value="VWFC_2"/>
    <property type="match status" value="6"/>
</dbReference>
<dbReference type="InterPro" id="IPR052624">
    <property type="entry name" value="CRIM1"/>
</dbReference>
<dbReference type="PROSITE" id="PS01208">
    <property type="entry name" value="VWFC_1"/>
    <property type="match status" value="4"/>
</dbReference>
<dbReference type="Pfam" id="PF00093">
    <property type="entry name" value="VWC"/>
    <property type="match status" value="3"/>
</dbReference>
<keyword evidence="5" id="KW-0812">Transmembrane</keyword>
<dbReference type="Proteomes" id="UP000046392">
    <property type="component" value="Unplaced"/>
</dbReference>
<evidence type="ECO:0000259" key="8">
    <source>
        <dbReference type="PROSITE" id="PS51252"/>
    </source>
</evidence>
<name>A0A0N5BXB2_STREA</name>
<dbReference type="InterPro" id="IPR000867">
    <property type="entry name" value="IGFBP-like"/>
</dbReference>
<dbReference type="AlphaFoldDB" id="A0A0N5BXB2"/>
<dbReference type="SMART" id="SM00214">
    <property type="entry name" value="VWC"/>
    <property type="match status" value="6"/>
</dbReference>
<dbReference type="InterPro" id="IPR011061">
    <property type="entry name" value="Hirudin/antistatin"/>
</dbReference>
<dbReference type="SMART" id="SM00215">
    <property type="entry name" value="VWC_out"/>
    <property type="match status" value="3"/>
</dbReference>
<organism evidence="9 10">
    <name type="scientific">Strongyloides papillosus</name>
    <name type="common">Intestinal threadworm</name>
    <dbReference type="NCBI Taxonomy" id="174720"/>
    <lineage>
        <taxon>Eukaryota</taxon>
        <taxon>Metazoa</taxon>
        <taxon>Ecdysozoa</taxon>
        <taxon>Nematoda</taxon>
        <taxon>Chromadorea</taxon>
        <taxon>Rhabditida</taxon>
        <taxon>Tylenchina</taxon>
        <taxon>Panagrolaimomorpha</taxon>
        <taxon>Strongyloidoidea</taxon>
        <taxon>Strongyloididae</taxon>
        <taxon>Strongyloides</taxon>
    </lineage>
</organism>
<feature type="domain" description="Antistasin-like" evidence="8">
    <location>
        <begin position="425"/>
        <end position="450"/>
    </location>
</feature>
<feature type="domain" description="VWFC" evidence="7">
    <location>
        <begin position="726"/>
        <end position="787"/>
    </location>
</feature>
<dbReference type="InterPro" id="IPR004094">
    <property type="entry name" value="Antistasin-like"/>
</dbReference>
<dbReference type="SUPFAM" id="SSF57603">
    <property type="entry name" value="FnI-like domain"/>
    <property type="match status" value="6"/>
</dbReference>
<feature type="domain" description="VWFC" evidence="7">
    <location>
        <begin position="551"/>
        <end position="617"/>
    </location>
</feature>
<protein>
    <submittedName>
        <fullName evidence="10">Cysteine-rich motor neuron 1 protein</fullName>
    </submittedName>
</protein>
<proteinExistence type="predicted"/>
<accession>A0A0N5BXB2</accession>
<feature type="domain" description="VWFC" evidence="7">
    <location>
        <begin position="297"/>
        <end position="356"/>
    </location>
</feature>
<dbReference type="SUPFAM" id="SSF57262">
    <property type="entry name" value="Leech antihemostatic proteins"/>
    <property type="match status" value="3"/>
</dbReference>
<feature type="chain" id="PRO_5005894984" evidence="6">
    <location>
        <begin position="28"/>
        <end position="969"/>
    </location>
</feature>
<dbReference type="SMART" id="SM00121">
    <property type="entry name" value="IB"/>
    <property type="match status" value="1"/>
</dbReference>
<evidence type="ECO:0000256" key="6">
    <source>
        <dbReference type="SAM" id="SignalP"/>
    </source>
</evidence>
<evidence type="ECO:0000259" key="7">
    <source>
        <dbReference type="PROSITE" id="PS50184"/>
    </source>
</evidence>
<dbReference type="PROSITE" id="PS51252">
    <property type="entry name" value="ANTISTASIN"/>
    <property type="match status" value="3"/>
</dbReference>
<feature type="domain" description="Antistasin-like" evidence="8">
    <location>
        <begin position="505"/>
        <end position="531"/>
    </location>
</feature>
<dbReference type="GO" id="GO:0005886">
    <property type="term" value="C:plasma membrane"/>
    <property type="evidence" value="ECO:0007669"/>
    <property type="project" value="TreeGrafter"/>
</dbReference>
<dbReference type="Gene3D" id="6.20.200.20">
    <property type="match status" value="6"/>
</dbReference>
<feature type="region of interest" description="Disordered" evidence="4">
    <location>
        <begin position="933"/>
        <end position="969"/>
    </location>
</feature>
<evidence type="ECO:0000256" key="3">
    <source>
        <dbReference type="ARBA" id="ARBA00023157"/>
    </source>
</evidence>
<sequence length="969" mass="108077">MTFYLTKSTLFLISTLILSSLSTLSISGNYNKIWIPTKYDCPSTCPPLSSCSSTNHCTGTTLDECGCCRVCVGKLHDKCGPKLGICAQGLHCSLEDSTSIDMNIGICRETYPEKCLNVKCPIKFISECPEDSRLTIPQVIPGECCTPAPTCICEPSGCQKTVPTCKSGYERILVKSGNSSVPGECCDEFKCEEIRRDCRNVKCPEVFDMDAIDTCPEDSFRPPSYVREEGCCPFNPGCRCKELHCPIGSCPENETLIIDWKGDGTPGKCCDKFHCINETISNKKVTKNYDYLWHRVVECHYNGIIYKEGQKWYENSCQNCECKNGVVLCKKMDCDKPPSDCTWVGVLNDECCPVCLGCKTDDGQYYSKNETWKKDDCTTCTCGIDGKNYCQTTTCTKQCDNPKKVDGECCPVCDEPLIIAPPKICPEIKCSLRCPNGLIKDSWGCFVCKCADSIHTSNFYNDFDILSTLITDTCEDFDGMVCDKTCAHGFVKNQNGCRVCKCSKCPELDQCYKHCLYGFELNSQGCPICKCNPKVIINKEESSIVKIPLNDTCQITFEDGSFETKDNGEWWTDNNCRNCFCHDGKELCSIISCPQRPSFCPESQWIKKGDDCCPSCFGQHSIEAKHDLTVCYNPGTGRLYVDGETWYSTPCTVCTCRVGHVLCAAPKCPPITCENPILDDNDTCCMRCLKEDEDISNNKTFKKQQKLIIVESNSIGYYGSEDGHNEFCVDDIRIAHLIGQKWRKDECTSCECKKGNKINCYKEICPSLNDCKGKSVLVKGKCCPMCSDIFSSEAICTYEKTAYKVNEEWEDGRCKTCKCMAGSKTVCTETACPECKNPIYVDGQCCPMCREDDKILQIGTLELKKSNTMLKILCIALLGAFIFIVILLVVFVALWRKKNTNVDKKCVTEVSDPLPVYQKHFRCESLDDPTTESLLSDDCGSSLPGRSSSNCSSERGPNYTDKMLLQASK</sequence>
<evidence type="ECO:0000256" key="2">
    <source>
        <dbReference type="ARBA" id="ARBA00022737"/>
    </source>
</evidence>
<dbReference type="Pfam" id="PF23334">
    <property type="entry name" value="VWC2L_2nd"/>
    <property type="match status" value="2"/>
</dbReference>
<dbReference type="PANTHER" id="PTHR46439:SF1">
    <property type="entry name" value="CYSTEINE-RICH MOTOR NEURON 1 PROTEIN"/>
    <property type="match status" value="1"/>
</dbReference>
<dbReference type="GO" id="GO:0004867">
    <property type="term" value="F:serine-type endopeptidase inhibitor activity"/>
    <property type="evidence" value="ECO:0007669"/>
    <property type="project" value="InterPro"/>
</dbReference>
<feature type="compositionally biased region" description="Polar residues" evidence="4">
    <location>
        <begin position="944"/>
        <end position="955"/>
    </location>
</feature>
<keyword evidence="9" id="KW-1185">Reference proteome</keyword>
<feature type="transmembrane region" description="Helical" evidence="5">
    <location>
        <begin position="869"/>
        <end position="895"/>
    </location>
</feature>
<keyword evidence="2" id="KW-0677">Repeat</keyword>
<keyword evidence="1 6" id="KW-0732">Signal</keyword>
<dbReference type="Gene3D" id="4.10.40.20">
    <property type="match status" value="1"/>
</dbReference>
<feature type="domain" description="VWFC" evidence="7">
    <location>
        <begin position="794"/>
        <end position="850"/>
    </location>
</feature>
<dbReference type="Gene3D" id="2.10.22.10">
    <property type="entry name" value="Antistasin, domain 1"/>
    <property type="match status" value="3"/>
</dbReference>
<dbReference type="PANTHER" id="PTHR46439">
    <property type="entry name" value="CYSTEINE-RICH MOTOR NEURON 1 PROTEIN"/>
    <property type="match status" value="1"/>
</dbReference>
<keyword evidence="5" id="KW-0472">Membrane</keyword>
<dbReference type="WBParaSite" id="SPAL_0001044500.1">
    <property type="protein sequence ID" value="SPAL_0001044500.1"/>
    <property type="gene ID" value="SPAL_0001044500"/>
</dbReference>
<evidence type="ECO:0000256" key="1">
    <source>
        <dbReference type="ARBA" id="ARBA00022729"/>
    </source>
</evidence>